<dbReference type="GeneID" id="25738863"/>
<evidence type="ECO:0000256" key="3">
    <source>
        <dbReference type="ARBA" id="ARBA00022806"/>
    </source>
</evidence>
<dbReference type="SMART" id="SM00487">
    <property type="entry name" value="DEXDc"/>
    <property type="match status" value="1"/>
</dbReference>
<dbReference type="PROSITE" id="PS51467">
    <property type="entry name" value="HARP"/>
    <property type="match status" value="1"/>
</dbReference>
<dbReference type="RefSeq" id="XP_013900996.1">
    <property type="nucleotide sequence ID" value="XM_014045542.1"/>
</dbReference>
<dbReference type="OrthoDB" id="2801544at2759"/>
<keyword evidence="4" id="KW-0067">ATP-binding</keyword>
<dbReference type="InterPro" id="IPR014001">
    <property type="entry name" value="Helicase_ATP-bd"/>
</dbReference>
<feature type="domain" description="Helicase ATP-binding" evidence="5">
    <location>
        <begin position="126"/>
        <end position="299"/>
    </location>
</feature>
<evidence type="ECO:0000259" key="5">
    <source>
        <dbReference type="PROSITE" id="PS51192"/>
    </source>
</evidence>
<dbReference type="EMBL" id="KK101153">
    <property type="protein sequence ID" value="KIZ01977.1"/>
    <property type="molecule type" value="Genomic_DNA"/>
</dbReference>
<dbReference type="GO" id="GO:0006281">
    <property type="term" value="P:DNA repair"/>
    <property type="evidence" value="ECO:0007669"/>
    <property type="project" value="TreeGrafter"/>
</dbReference>
<dbReference type="AlphaFoldDB" id="A0A0D2MN33"/>
<dbReference type="InterPro" id="IPR027417">
    <property type="entry name" value="P-loop_NTPase"/>
</dbReference>
<dbReference type="GO" id="GO:0004520">
    <property type="term" value="F:DNA endonuclease activity"/>
    <property type="evidence" value="ECO:0007669"/>
    <property type="project" value="TreeGrafter"/>
</dbReference>
<dbReference type="PANTHER" id="PTHR45766:SF3">
    <property type="entry name" value="DNA ANNEALING HELICASE AND ENDONUCLEASE ZRANB3"/>
    <property type="match status" value="1"/>
</dbReference>
<feature type="domain" description="HARP" evidence="6">
    <location>
        <begin position="1"/>
        <end position="79"/>
    </location>
</feature>
<dbReference type="SUPFAM" id="SSF52540">
    <property type="entry name" value="P-loop containing nucleoside triphosphate hydrolases"/>
    <property type="match status" value="1"/>
</dbReference>
<evidence type="ECO:0000256" key="4">
    <source>
        <dbReference type="ARBA" id="ARBA00022840"/>
    </source>
</evidence>
<dbReference type="GO" id="GO:0031297">
    <property type="term" value="P:replication fork processing"/>
    <property type="evidence" value="ECO:0007669"/>
    <property type="project" value="TreeGrafter"/>
</dbReference>
<accession>A0A0D2MN33</accession>
<evidence type="ECO:0008006" key="9">
    <source>
        <dbReference type="Google" id="ProtNLM"/>
    </source>
</evidence>
<keyword evidence="3" id="KW-0347">Helicase</keyword>
<dbReference type="Gene3D" id="3.40.50.10810">
    <property type="entry name" value="Tandem AAA-ATPase domain"/>
    <property type="match status" value="1"/>
</dbReference>
<gene>
    <name evidence="7" type="ORF">MNEG_5987</name>
</gene>
<dbReference type="STRING" id="145388.A0A0D2MN33"/>
<protein>
    <recommendedName>
        <fullName evidence="9">Helicase ATP-binding domain-containing protein</fullName>
    </recommendedName>
</protein>
<dbReference type="PROSITE" id="PS51192">
    <property type="entry name" value="HELICASE_ATP_BIND_1"/>
    <property type="match status" value="1"/>
</dbReference>
<reference evidence="7 8" key="1">
    <citation type="journal article" date="2013" name="BMC Genomics">
        <title>Reconstruction of the lipid metabolism for the microalga Monoraphidium neglectum from its genome sequence reveals characteristics suitable for biofuel production.</title>
        <authorList>
            <person name="Bogen C."/>
            <person name="Al-Dilaimi A."/>
            <person name="Albersmeier A."/>
            <person name="Wichmann J."/>
            <person name="Grundmann M."/>
            <person name="Rupp O."/>
            <person name="Lauersen K.J."/>
            <person name="Blifernez-Klassen O."/>
            <person name="Kalinowski J."/>
            <person name="Goesmann A."/>
            <person name="Mussgnug J.H."/>
            <person name="Kruse O."/>
        </authorList>
    </citation>
    <scope>NUCLEOTIDE SEQUENCE [LARGE SCALE GENOMIC DNA]</scope>
    <source>
        <strain evidence="7 8">SAG 48.87</strain>
    </source>
</reference>
<name>A0A0D2MN33_9CHLO</name>
<evidence type="ECO:0000313" key="8">
    <source>
        <dbReference type="Proteomes" id="UP000054498"/>
    </source>
</evidence>
<evidence type="ECO:0000256" key="2">
    <source>
        <dbReference type="ARBA" id="ARBA00022801"/>
    </source>
</evidence>
<proteinExistence type="predicted"/>
<dbReference type="GO" id="GO:0005524">
    <property type="term" value="F:ATP binding"/>
    <property type="evidence" value="ECO:0007669"/>
    <property type="project" value="UniProtKB-KW"/>
</dbReference>
<evidence type="ECO:0000256" key="1">
    <source>
        <dbReference type="ARBA" id="ARBA00022741"/>
    </source>
</evidence>
<evidence type="ECO:0000259" key="6">
    <source>
        <dbReference type="PROSITE" id="PS51467"/>
    </source>
</evidence>
<dbReference type="GO" id="GO:0016787">
    <property type="term" value="F:hydrolase activity"/>
    <property type="evidence" value="ECO:0007669"/>
    <property type="project" value="UniProtKB-KW"/>
</dbReference>
<dbReference type="KEGG" id="mng:MNEG_5987"/>
<sequence length="366" mass="40852">MVTVRYSASLKLDANQRIKVELSGPHDSIKETFAPIQGALELPSKGWRPVWSFPMERLREVEAAMKGMQGLALNVDPLPQVVHKVLTTAARQPDDSARYDRLQEVVLGPDETLDDRMMPFQREGVKFGLARGGRVLVGDEMGLGKTVQACALLWCYRDEWPALIVAPSSLRRAGEGGPVGESEALTWAAALYDWLRVTEDRVACILTGADVKRSLARQFDALIISYDLFAKCADELTAARKFKVVVLDEAHLIKNTKAKRTKAALPVLHAARRTILLTGTPTLSRPAELLPQLQGLLPGARISKREYAERYCEPTKWDDMAGSKNTDELHHLVGRIMVRRKKNEVLQQLPPKRRHKGRWAWGGLAV</sequence>
<dbReference type="InterPro" id="IPR000330">
    <property type="entry name" value="SNF2_N"/>
</dbReference>
<dbReference type="GO" id="GO:0004386">
    <property type="term" value="F:helicase activity"/>
    <property type="evidence" value="ECO:0007669"/>
    <property type="project" value="UniProtKB-KW"/>
</dbReference>
<dbReference type="PANTHER" id="PTHR45766">
    <property type="entry name" value="DNA ANNEALING HELICASE AND ENDONUCLEASE ZRANB3 FAMILY MEMBER"/>
    <property type="match status" value="1"/>
</dbReference>
<dbReference type="GO" id="GO:0043596">
    <property type="term" value="C:nuclear replication fork"/>
    <property type="evidence" value="ECO:0007669"/>
    <property type="project" value="TreeGrafter"/>
</dbReference>
<organism evidence="7 8">
    <name type="scientific">Monoraphidium neglectum</name>
    <dbReference type="NCBI Taxonomy" id="145388"/>
    <lineage>
        <taxon>Eukaryota</taxon>
        <taxon>Viridiplantae</taxon>
        <taxon>Chlorophyta</taxon>
        <taxon>core chlorophytes</taxon>
        <taxon>Chlorophyceae</taxon>
        <taxon>CS clade</taxon>
        <taxon>Sphaeropleales</taxon>
        <taxon>Selenastraceae</taxon>
        <taxon>Monoraphidium</taxon>
    </lineage>
</organism>
<dbReference type="InterPro" id="IPR010003">
    <property type="entry name" value="HARP_dom"/>
</dbReference>
<dbReference type="InterPro" id="IPR038718">
    <property type="entry name" value="SNF2-like_sf"/>
</dbReference>
<keyword evidence="8" id="KW-1185">Reference proteome</keyword>
<evidence type="ECO:0000313" key="7">
    <source>
        <dbReference type="EMBL" id="KIZ01977.1"/>
    </source>
</evidence>
<keyword evidence="1" id="KW-0547">Nucleotide-binding</keyword>
<keyword evidence="2" id="KW-0378">Hydrolase</keyword>
<dbReference type="Proteomes" id="UP000054498">
    <property type="component" value="Unassembled WGS sequence"/>
</dbReference>
<dbReference type="Pfam" id="PF00176">
    <property type="entry name" value="SNF2-rel_dom"/>
    <property type="match status" value="1"/>
</dbReference>